<dbReference type="EMBL" id="OQ137560">
    <property type="protein sequence ID" value="WCA46277.1"/>
    <property type="molecule type" value="Genomic_DNA"/>
</dbReference>
<evidence type="ECO:0000256" key="1">
    <source>
        <dbReference type="SAM" id="MobiDB-lite"/>
    </source>
</evidence>
<reference evidence="3" key="1">
    <citation type="journal article" date="2024" name="Viruses">
        <title>New Genera and Species of Caulobacter and Brevundimonas Bacteriophages Provide Insights into Phage Genome Evolution.</title>
        <authorList>
            <person name="Ely B."/>
            <person name="Hils M."/>
            <person name="Clarke A."/>
            <person name="Albert M."/>
            <person name="Holness N."/>
            <person name="Lenski J."/>
            <person name="Mohammadi T."/>
        </authorList>
    </citation>
    <scope>NUCLEOTIDE SEQUENCE [LARGE SCALE GENOMIC DNA]</scope>
</reference>
<feature type="compositionally biased region" description="Basic and acidic residues" evidence="1">
    <location>
        <begin position="67"/>
        <end position="80"/>
    </location>
</feature>
<feature type="region of interest" description="Disordered" evidence="1">
    <location>
        <begin position="58"/>
        <end position="86"/>
    </location>
</feature>
<protein>
    <recommendedName>
        <fullName evidence="4">DUF3310 domain-containing protein</fullName>
    </recommendedName>
</protein>
<dbReference type="Proteomes" id="UP001218127">
    <property type="component" value="Segment"/>
</dbReference>
<organism evidence="2 3">
    <name type="scientific">Caulobacter phage ERS</name>
    <dbReference type="NCBI Taxonomy" id="3020392"/>
    <lineage>
        <taxon>Viruses</taxon>
        <taxon>Duplodnaviria</taxon>
        <taxon>Heunggongvirae</taxon>
        <taxon>Uroviricota</taxon>
        <taxon>Caudoviricetes</taxon>
        <taxon>Autographivirales</taxon>
        <taxon>Autonotataviridae</taxon>
        <taxon>Percyvirus</taxon>
        <taxon>Percyvirus ERS</taxon>
    </lineage>
</organism>
<evidence type="ECO:0008006" key="4">
    <source>
        <dbReference type="Google" id="ProtNLM"/>
    </source>
</evidence>
<sequence length="150" mass="16789">MADETTRAGWGVEQAQEMRLCSVCVHQGARRDNADMPPVCAPCLGKTAKVNFVPVDPWSKGTPQLNPERDAITQRPEADKPTSALDTQVGGSHYKQFAIQPVEFVHQNGLGFIVGSIIKYICRYKFKAGKQDLEKARHFLDMLIEQEYPQ</sequence>
<dbReference type="Pfam" id="PF11753">
    <property type="entry name" value="DUF3310"/>
    <property type="match status" value="1"/>
</dbReference>
<dbReference type="InterPro" id="IPR021739">
    <property type="entry name" value="SaV-like"/>
</dbReference>
<name>A0AAE9X4Y7_9CAUD</name>
<evidence type="ECO:0000313" key="3">
    <source>
        <dbReference type="Proteomes" id="UP001218127"/>
    </source>
</evidence>
<proteinExistence type="predicted"/>
<keyword evidence="3" id="KW-1185">Reference proteome</keyword>
<accession>A0AAE9X4Y7</accession>
<evidence type="ECO:0000313" key="2">
    <source>
        <dbReference type="EMBL" id="WCA46277.1"/>
    </source>
</evidence>
<gene>
    <name evidence="2" type="primary">ERS_gp029</name>
</gene>